<accession>X0UD98</accession>
<sequence>LAKIGDGIVNLTYSVAKSIFLTKVNKNNKSIRTGLKVSKKILAEALKKADMKKFSKSRADAHDLADTVEALIAYIWFCDEMTIKDMVNFLADSLSGDLYNRSEEIQNATIAFTKLLLHIKKFLPES</sequence>
<dbReference type="Gene3D" id="1.10.1520.20">
    <property type="entry name" value="Ribonuclease III"/>
    <property type="match status" value="1"/>
</dbReference>
<evidence type="ECO:0008006" key="2">
    <source>
        <dbReference type="Google" id="ProtNLM"/>
    </source>
</evidence>
<comment type="caution">
    <text evidence="1">The sequence shown here is derived from an EMBL/GenBank/DDBJ whole genome shotgun (WGS) entry which is preliminary data.</text>
</comment>
<dbReference type="InterPro" id="IPR038133">
    <property type="entry name" value="Ribo_III_sf_archaeal"/>
</dbReference>
<evidence type="ECO:0000313" key="1">
    <source>
        <dbReference type="EMBL" id="GAG03545.1"/>
    </source>
</evidence>
<feature type="non-terminal residue" evidence="1">
    <location>
        <position position="1"/>
    </location>
</feature>
<reference evidence="1" key="1">
    <citation type="journal article" date="2014" name="Front. Microbiol.">
        <title>High frequency of phylogenetically diverse reductive dehalogenase-homologous genes in deep subseafloor sedimentary metagenomes.</title>
        <authorList>
            <person name="Kawai M."/>
            <person name="Futagami T."/>
            <person name="Toyoda A."/>
            <person name="Takaki Y."/>
            <person name="Nishi S."/>
            <person name="Hori S."/>
            <person name="Arai W."/>
            <person name="Tsubouchi T."/>
            <person name="Morono Y."/>
            <person name="Uchiyama I."/>
            <person name="Ito T."/>
            <person name="Fujiyama A."/>
            <person name="Inagaki F."/>
            <person name="Takami H."/>
        </authorList>
    </citation>
    <scope>NUCLEOTIDE SEQUENCE</scope>
    <source>
        <strain evidence="1">Expedition CK06-06</strain>
    </source>
</reference>
<dbReference type="InterPro" id="IPR021568">
    <property type="entry name" value="Ribonuclease_III_archaeal"/>
</dbReference>
<organism evidence="1">
    <name type="scientific">marine sediment metagenome</name>
    <dbReference type="NCBI Taxonomy" id="412755"/>
    <lineage>
        <taxon>unclassified sequences</taxon>
        <taxon>metagenomes</taxon>
        <taxon>ecological metagenomes</taxon>
    </lineage>
</organism>
<dbReference type="Pfam" id="PF11469">
    <property type="entry name" value="Ribonucleas_3_2"/>
    <property type="match status" value="1"/>
</dbReference>
<dbReference type="GO" id="GO:0004525">
    <property type="term" value="F:ribonuclease III activity"/>
    <property type="evidence" value="ECO:0007669"/>
    <property type="project" value="InterPro"/>
</dbReference>
<dbReference type="AlphaFoldDB" id="X0UD98"/>
<proteinExistence type="predicted"/>
<protein>
    <recommendedName>
        <fullName evidence="2">RNase III domain-containing protein</fullName>
    </recommendedName>
</protein>
<dbReference type="SUPFAM" id="SSF69065">
    <property type="entry name" value="RNase III domain-like"/>
    <property type="match status" value="1"/>
</dbReference>
<name>X0UD98_9ZZZZ</name>
<dbReference type="InterPro" id="IPR036389">
    <property type="entry name" value="RNase_III_sf"/>
</dbReference>
<dbReference type="GO" id="GO:0006396">
    <property type="term" value="P:RNA processing"/>
    <property type="evidence" value="ECO:0007669"/>
    <property type="project" value="InterPro"/>
</dbReference>
<dbReference type="EMBL" id="BARS01024066">
    <property type="protein sequence ID" value="GAG03545.1"/>
    <property type="molecule type" value="Genomic_DNA"/>
</dbReference>
<gene>
    <name evidence="1" type="ORF">S01H1_38250</name>
</gene>